<dbReference type="InterPro" id="IPR055140">
    <property type="entry name" value="Thiolase_C_2"/>
</dbReference>
<dbReference type="AlphaFoldDB" id="A0A6J7GWL8"/>
<sequence length="384" mass="40750">MKQVLQDAAVVGIGRTNYMRKSGRTPTSLAAEACRAALADAGLSPADVDGFTCFDTGSSSATASAVAHAIGVDDLGWCLNVYGGGNIVTTTVMGAVTAVTSGQAEVVVAYRVLASDTRYGKNLGVVEVPGENQFAGPHGYLVPPQWFAMFAQRHQHEYGSTGEDLGAIAIQERLHASRNPHAVGKDPITLDDYLNSRWIAEPFRLFDCCYEVDGAVAIVITTSQRAKDLPHPPVYVLGAADSNRDGGSVVQYSDMTTMFSAGTAPKLWERTGLQARDIDVACMYDCFTFTVMATFEDFGFCEKGEVGDYFRAGRATFGGDVVVNPHGGLLSEGYIHGMNHHYEAVLQLRNEAGHRQVANAQTALVTSGAGPFGGALVYGTAATL</sequence>
<reference evidence="3" key="1">
    <citation type="submission" date="2020-05" db="EMBL/GenBank/DDBJ databases">
        <authorList>
            <person name="Chiriac C."/>
            <person name="Salcher M."/>
            <person name="Ghai R."/>
            <person name="Kavagutti S V."/>
        </authorList>
    </citation>
    <scope>NUCLEOTIDE SEQUENCE</scope>
</reference>
<dbReference type="Gene3D" id="3.40.47.10">
    <property type="match status" value="1"/>
</dbReference>
<accession>A0A6J7GWL8</accession>
<dbReference type="CDD" id="cd00829">
    <property type="entry name" value="SCP-x_thiolase"/>
    <property type="match status" value="1"/>
</dbReference>
<dbReference type="PANTHER" id="PTHR42870">
    <property type="entry name" value="ACETYL-COA C-ACETYLTRANSFERASE"/>
    <property type="match status" value="1"/>
</dbReference>
<dbReference type="Pfam" id="PF22691">
    <property type="entry name" value="Thiolase_C_1"/>
    <property type="match status" value="1"/>
</dbReference>
<dbReference type="EMBL" id="CAEZVB010000053">
    <property type="protein sequence ID" value="CAB4624449.1"/>
    <property type="molecule type" value="Genomic_DNA"/>
</dbReference>
<proteinExistence type="predicted"/>
<feature type="domain" description="Thiolase C-terminal" evidence="1">
    <location>
        <begin position="247"/>
        <end position="372"/>
    </location>
</feature>
<dbReference type="PIRSF" id="PIRSF000429">
    <property type="entry name" value="Ac-CoA_Ac_transf"/>
    <property type="match status" value="1"/>
</dbReference>
<organism evidence="3">
    <name type="scientific">freshwater metagenome</name>
    <dbReference type="NCBI Taxonomy" id="449393"/>
    <lineage>
        <taxon>unclassified sequences</taxon>
        <taxon>metagenomes</taxon>
        <taxon>ecological metagenomes</taxon>
    </lineage>
</organism>
<evidence type="ECO:0000259" key="1">
    <source>
        <dbReference type="Pfam" id="PF22691"/>
    </source>
</evidence>
<protein>
    <submittedName>
        <fullName evidence="3">Unannotated protein</fullName>
    </submittedName>
</protein>
<evidence type="ECO:0000313" key="3">
    <source>
        <dbReference type="EMBL" id="CAB4912937.1"/>
    </source>
</evidence>
<dbReference type="EMBL" id="CAFBMO010000058">
    <property type="protein sequence ID" value="CAB4912937.1"/>
    <property type="molecule type" value="Genomic_DNA"/>
</dbReference>
<dbReference type="InterPro" id="IPR002155">
    <property type="entry name" value="Thiolase"/>
</dbReference>
<name>A0A6J7GWL8_9ZZZZ</name>
<dbReference type="SUPFAM" id="SSF53901">
    <property type="entry name" value="Thiolase-like"/>
    <property type="match status" value="2"/>
</dbReference>
<dbReference type="InterPro" id="IPR016039">
    <property type="entry name" value="Thiolase-like"/>
</dbReference>
<evidence type="ECO:0000313" key="2">
    <source>
        <dbReference type="EMBL" id="CAB4624449.1"/>
    </source>
</evidence>
<dbReference type="GO" id="GO:0016747">
    <property type="term" value="F:acyltransferase activity, transferring groups other than amino-acyl groups"/>
    <property type="evidence" value="ECO:0007669"/>
    <property type="project" value="InterPro"/>
</dbReference>
<gene>
    <name evidence="2" type="ORF">UFOPK1908_01078</name>
    <name evidence="3" type="ORF">UFOPK3576_01248</name>
</gene>
<dbReference type="PANTHER" id="PTHR42870:SF1">
    <property type="entry name" value="NON-SPECIFIC LIPID-TRANSFER PROTEIN-LIKE 2"/>
    <property type="match status" value="1"/>
</dbReference>